<keyword evidence="1" id="KW-0812">Transmembrane</keyword>
<keyword evidence="4" id="KW-1185">Reference proteome</keyword>
<evidence type="ECO:0000313" key="3">
    <source>
        <dbReference type="EMBL" id="GGH26355.1"/>
    </source>
</evidence>
<keyword evidence="1" id="KW-0472">Membrane</keyword>
<dbReference type="Pfam" id="PF07811">
    <property type="entry name" value="TadE"/>
    <property type="match status" value="1"/>
</dbReference>
<reference evidence="3" key="2">
    <citation type="submission" date="2020-09" db="EMBL/GenBank/DDBJ databases">
        <authorList>
            <person name="Sun Q."/>
            <person name="Zhou Y."/>
        </authorList>
    </citation>
    <scope>NUCLEOTIDE SEQUENCE</scope>
    <source>
        <strain evidence="3">CGMCC 1.12214</strain>
    </source>
</reference>
<reference evidence="3" key="1">
    <citation type="journal article" date="2014" name="Int. J. Syst. Evol. Microbiol.">
        <title>Complete genome sequence of Corynebacterium casei LMG S-19264T (=DSM 44701T), isolated from a smear-ripened cheese.</title>
        <authorList>
            <consortium name="US DOE Joint Genome Institute (JGI-PGF)"/>
            <person name="Walter F."/>
            <person name="Albersmeier A."/>
            <person name="Kalinowski J."/>
            <person name="Ruckert C."/>
        </authorList>
    </citation>
    <scope>NUCLEOTIDE SEQUENCE</scope>
    <source>
        <strain evidence="3">CGMCC 1.12214</strain>
    </source>
</reference>
<evidence type="ECO:0000256" key="1">
    <source>
        <dbReference type="SAM" id="Phobius"/>
    </source>
</evidence>
<gene>
    <name evidence="3" type="ORF">GCM10007036_34080</name>
</gene>
<accession>A0A917MIJ5</accession>
<feature type="transmembrane region" description="Helical" evidence="1">
    <location>
        <begin position="12"/>
        <end position="35"/>
    </location>
</feature>
<sequence>MKHAESRSEDGSAAVEFALILPVVLTLLLGAADLIRYMNTDRHVQNAARAAAQIVAGGVNSQGNIGQWLLVHGAANSARLMIPEIVSDAPGPWWTRLAWDGALVRFTPTVANCTQNCAYTARTRFAWGRYGCGDPIISPTQGAGATVSIPPGLVGPADLVVIRYAYAYKPRFAAALLPAINISHQATMSAEASALINPVNVVASDITICS</sequence>
<dbReference type="InterPro" id="IPR012495">
    <property type="entry name" value="TadE-like_dom"/>
</dbReference>
<keyword evidence="1" id="KW-1133">Transmembrane helix</keyword>
<evidence type="ECO:0000313" key="4">
    <source>
        <dbReference type="Proteomes" id="UP000603912"/>
    </source>
</evidence>
<feature type="domain" description="TadE-like" evidence="2">
    <location>
        <begin position="11"/>
        <end position="52"/>
    </location>
</feature>
<organism evidence="3 4">
    <name type="scientific">Alsobacter metallidurans</name>
    <dbReference type="NCBI Taxonomy" id="340221"/>
    <lineage>
        <taxon>Bacteria</taxon>
        <taxon>Pseudomonadati</taxon>
        <taxon>Pseudomonadota</taxon>
        <taxon>Alphaproteobacteria</taxon>
        <taxon>Hyphomicrobiales</taxon>
        <taxon>Alsobacteraceae</taxon>
        <taxon>Alsobacter</taxon>
    </lineage>
</organism>
<name>A0A917MIJ5_9HYPH</name>
<comment type="caution">
    <text evidence="3">The sequence shown here is derived from an EMBL/GenBank/DDBJ whole genome shotgun (WGS) entry which is preliminary data.</text>
</comment>
<protein>
    <recommendedName>
        <fullName evidence="2">TadE-like domain-containing protein</fullName>
    </recommendedName>
</protein>
<dbReference type="EMBL" id="BMES01000002">
    <property type="protein sequence ID" value="GGH26355.1"/>
    <property type="molecule type" value="Genomic_DNA"/>
</dbReference>
<proteinExistence type="predicted"/>
<dbReference type="AlphaFoldDB" id="A0A917MIJ5"/>
<evidence type="ECO:0000259" key="2">
    <source>
        <dbReference type="Pfam" id="PF07811"/>
    </source>
</evidence>
<dbReference type="Proteomes" id="UP000603912">
    <property type="component" value="Unassembled WGS sequence"/>
</dbReference>